<dbReference type="PANTHER" id="PTHR43031:SF1">
    <property type="entry name" value="PYRIDINE NUCLEOTIDE-DISULPHIDE OXIDOREDUCTASE"/>
    <property type="match status" value="1"/>
</dbReference>
<gene>
    <name evidence="3" type="ORF">KIY12_02270</name>
</gene>
<sequence>MRTFPLVLTIIALSAMFIIADYSAFGLSLPAVMLVVVLVAGLIASLLPFRYYGWPYAEKGKFRDITEEQLLALLNGSRGVKVVDVRTKREYEHGHIPGAVSRPLMAIRRGERYPEPTVFVCLTGHRSRMALRKVEGPELYNLDSGYRKWTEANFPVERGSMQK</sequence>
<dbReference type="SUPFAM" id="SSF52821">
    <property type="entry name" value="Rhodanese/Cell cycle control phosphatase"/>
    <property type="match status" value="1"/>
</dbReference>
<feature type="domain" description="Rhodanese" evidence="2">
    <location>
        <begin position="76"/>
        <end position="158"/>
    </location>
</feature>
<keyword evidence="1" id="KW-0472">Membrane</keyword>
<dbReference type="Proteomes" id="UP000750197">
    <property type="component" value="Unassembled WGS sequence"/>
</dbReference>
<proteinExistence type="predicted"/>
<accession>A0A8J7YMJ7</accession>
<dbReference type="EMBL" id="JAHEAC010000011">
    <property type="protein sequence ID" value="MBX8643543.1"/>
    <property type="molecule type" value="Genomic_DNA"/>
</dbReference>
<dbReference type="AlphaFoldDB" id="A0A8J7YMJ7"/>
<dbReference type="PANTHER" id="PTHR43031">
    <property type="entry name" value="FAD-DEPENDENT OXIDOREDUCTASE"/>
    <property type="match status" value="1"/>
</dbReference>
<comment type="caution">
    <text evidence="3">The sequence shown here is derived from an EMBL/GenBank/DDBJ whole genome shotgun (WGS) entry which is preliminary data.</text>
</comment>
<dbReference type="Gene3D" id="3.40.250.10">
    <property type="entry name" value="Rhodanese-like domain"/>
    <property type="match status" value="1"/>
</dbReference>
<dbReference type="InterPro" id="IPR001763">
    <property type="entry name" value="Rhodanese-like_dom"/>
</dbReference>
<name>A0A8J7YMJ7_9ARCH</name>
<dbReference type="InterPro" id="IPR050229">
    <property type="entry name" value="GlpE_sulfurtransferase"/>
</dbReference>
<evidence type="ECO:0000259" key="2">
    <source>
        <dbReference type="PROSITE" id="PS50206"/>
    </source>
</evidence>
<dbReference type="CDD" id="cd00158">
    <property type="entry name" value="RHOD"/>
    <property type="match status" value="1"/>
</dbReference>
<evidence type="ECO:0000313" key="4">
    <source>
        <dbReference type="Proteomes" id="UP000750197"/>
    </source>
</evidence>
<reference evidence="3" key="1">
    <citation type="submission" date="2021-05" db="EMBL/GenBank/DDBJ databases">
        <title>Genomic insights into ecological role and evolution of a novel Thermoplasmata order Candidatus Sysuiplasmatales.</title>
        <authorList>
            <person name="Yuan Y."/>
        </authorList>
    </citation>
    <scope>NUCLEOTIDE SEQUENCE</scope>
    <source>
        <strain evidence="3">TUT19-bin139</strain>
    </source>
</reference>
<dbReference type="Pfam" id="PF00581">
    <property type="entry name" value="Rhodanese"/>
    <property type="match status" value="1"/>
</dbReference>
<feature type="transmembrane region" description="Helical" evidence="1">
    <location>
        <begin position="7"/>
        <end position="25"/>
    </location>
</feature>
<dbReference type="InterPro" id="IPR036873">
    <property type="entry name" value="Rhodanese-like_dom_sf"/>
</dbReference>
<protein>
    <submittedName>
        <fullName evidence="3">Rhodanese-like domain-containing protein</fullName>
    </submittedName>
</protein>
<feature type="transmembrane region" description="Helical" evidence="1">
    <location>
        <begin position="31"/>
        <end position="53"/>
    </location>
</feature>
<keyword evidence="1" id="KW-0812">Transmembrane</keyword>
<evidence type="ECO:0000313" key="3">
    <source>
        <dbReference type="EMBL" id="MBX8643543.1"/>
    </source>
</evidence>
<evidence type="ECO:0000256" key="1">
    <source>
        <dbReference type="SAM" id="Phobius"/>
    </source>
</evidence>
<dbReference type="SMART" id="SM00450">
    <property type="entry name" value="RHOD"/>
    <property type="match status" value="1"/>
</dbReference>
<dbReference type="PROSITE" id="PS50206">
    <property type="entry name" value="RHODANESE_3"/>
    <property type="match status" value="1"/>
</dbReference>
<organism evidence="3 4">
    <name type="scientific">Candidatus Sysuiplasma superficiale</name>
    <dbReference type="NCBI Taxonomy" id="2823368"/>
    <lineage>
        <taxon>Archaea</taxon>
        <taxon>Methanobacteriati</taxon>
        <taxon>Thermoplasmatota</taxon>
        <taxon>Thermoplasmata</taxon>
        <taxon>Candidatus Sysuiplasmatales</taxon>
        <taxon>Candidatus Sysuiplasmataceae</taxon>
        <taxon>Candidatus Sysuiplasma</taxon>
    </lineage>
</organism>
<keyword evidence="1" id="KW-1133">Transmembrane helix</keyword>